<dbReference type="PANTHER" id="PTHR43000">
    <property type="entry name" value="DTDP-D-GLUCOSE 4,6-DEHYDRATASE-RELATED"/>
    <property type="match status" value="1"/>
</dbReference>
<dbReference type="Pfam" id="PF16363">
    <property type="entry name" value="GDP_Man_Dehyd"/>
    <property type="match status" value="1"/>
</dbReference>
<reference evidence="3" key="2">
    <citation type="submission" date="2019-12" db="EMBL/GenBank/DDBJ databases">
        <title>The whole-genome sequencing of Haloarcula japonica strain pws8.</title>
        <authorList>
            <person name="Verma D.K."/>
            <person name="Gopal K."/>
            <person name="Prasad E.S."/>
        </authorList>
    </citation>
    <scope>NUCLEOTIDE SEQUENCE</scope>
    <source>
        <strain evidence="3">Pws8</strain>
    </source>
</reference>
<reference evidence="2 4" key="1">
    <citation type="submission" date="2015-08" db="EMBL/GenBank/DDBJ databases">
        <title>Genomes of Isolates from Cabo Rojo, PR.</title>
        <authorList>
            <person name="Sanchez-Nieves R.L."/>
            <person name="Montalvo-Rodriguez R."/>
        </authorList>
    </citation>
    <scope>NUCLEOTIDE SEQUENCE [LARGE SCALE GENOMIC DNA]</scope>
    <source>
        <strain evidence="2 4">SL3</strain>
    </source>
</reference>
<evidence type="ECO:0000259" key="1">
    <source>
        <dbReference type="Pfam" id="PF16363"/>
    </source>
</evidence>
<dbReference type="InterPro" id="IPR036291">
    <property type="entry name" value="NAD(P)-bd_dom_sf"/>
</dbReference>
<comment type="caution">
    <text evidence="2">The sequence shown here is derived from an EMBL/GenBank/DDBJ whole genome shotgun (WGS) entry which is preliminary data.</text>
</comment>
<dbReference type="OrthoDB" id="4907at2157"/>
<feature type="domain" description="NAD(P)-binding" evidence="1">
    <location>
        <begin position="11"/>
        <end position="319"/>
    </location>
</feature>
<evidence type="ECO:0000313" key="3">
    <source>
        <dbReference type="EMBL" id="NLV05996.1"/>
    </source>
</evidence>
<evidence type="ECO:0000313" key="4">
    <source>
        <dbReference type="Proteomes" id="UP000037729"/>
    </source>
</evidence>
<organism evidence="2 4">
    <name type="scientific">Haloarcula rubripromontorii</name>
    <dbReference type="NCBI Taxonomy" id="1705562"/>
    <lineage>
        <taxon>Archaea</taxon>
        <taxon>Methanobacteriati</taxon>
        <taxon>Methanobacteriota</taxon>
        <taxon>Stenosarchaea group</taxon>
        <taxon>Halobacteria</taxon>
        <taxon>Halobacteriales</taxon>
        <taxon>Haloarculaceae</taxon>
        <taxon>Haloarcula</taxon>
    </lineage>
</organism>
<accession>A0A0M9AI22</accession>
<dbReference type="SUPFAM" id="SSF51735">
    <property type="entry name" value="NAD(P)-binding Rossmann-fold domains"/>
    <property type="match status" value="1"/>
</dbReference>
<dbReference type="EMBL" id="LIUF01000005">
    <property type="protein sequence ID" value="KOX91888.1"/>
    <property type="molecule type" value="Genomic_DNA"/>
</dbReference>
<dbReference type="InterPro" id="IPR016040">
    <property type="entry name" value="NAD(P)-bd_dom"/>
</dbReference>
<dbReference type="Gene3D" id="3.40.50.720">
    <property type="entry name" value="NAD(P)-binding Rossmann-like Domain"/>
    <property type="match status" value="1"/>
</dbReference>
<dbReference type="Proteomes" id="UP000610611">
    <property type="component" value="Unassembled WGS sequence"/>
</dbReference>
<keyword evidence="4" id="KW-1185">Reference proteome</keyword>
<proteinExistence type="predicted"/>
<sequence length="343" mass="38859">MVTELQNERVLVTGGAGFIGSALVRRLLENDNHVTVLDNFVTGSLDNLQDIVNRIEGERADLADHIDLVSGDILRSDLADLLESKEIDYVFHLAAEPYIPSCYDRPTDFFSVNANGTLKLLLACRDADVERILIYSSSEVYGTAQEVPMSESHRTYPQSTYAVSKLAADRLCFTLFHEQDVPVVILRQFNCYGPRETHPYIVPELIAQLSTDNQLSLGNIEASRDLTYVEDAVRGASKLINCPDAEGEVVNLGYGKDYTVEELAHIIAEEMGYAEVSIEVEQSRFRPLDVQQLHCDYSKASDLIDYEPQVDIREGIRRTIDWYQQNGEWVWERSLKDQLWTEE</sequence>
<evidence type="ECO:0000313" key="2">
    <source>
        <dbReference type="EMBL" id="KOX91888.1"/>
    </source>
</evidence>
<protein>
    <submittedName>
        <fullName evidence="3">NAD-dependent epimerase/dehydratase family protein</fullName>
    </submittedName>
</protein>
<dbReference type="EMBL" id="WOWB01000001">
    <property type="protein sequence ID" value="NLV05996.1"/>
    <property type="molecule type" value="Genomic_DNA"/>
</dbReference>
<dbReference type="PATRIC" id="fig|1705562.3.peg.3928"/>
<name>A0A0M9AI22_9EURY</name>
<dbReference type="Proteomes" id="UP000037729">
    <property type="component" value="Unassembled WGS sequence"/>
</dbReference>
<gene>
    <name evidence="2" type="ORF">AMS69_15145</name>
    <name evidence="3" type="ORF">GOC83_07620</name>
</gene>
<dbReference type="AlphaFoldDB" id="A0A0M9AI22"/>
<dbReference type="RefSeq" id="WP_053968915.1">
    <property type="nucleotide sequence ID" value="NZ_LIUF01000005.1"/>
</dbReference>
<dbReference type="STRING" id="1705562.AMS69_15145"/>